<sequence length="395" mass="41454">MRYVRLILVGLALSGAAGYGAYARLGNESASPDARAAQKASPPAEAPRIAVVSAVATRQDVPVTRRSVGWVEPVATVMVRARVEGEVVEQLVRDGQIVKKGDLLFRIDDREIRAAIAKDEAALARDQATLARAQADARRARDLLEKRVAAPQQVDQAEAEAKIAAANIQADQAALDADRIRLGYTQVRAPIDGRLGVVRVTPGNIVRASDGGEGLVTITQMKPLRISFTLPERDLPTLRAAAAQGEVPVRVLAHGGTGPQGQGTLDFIDSGVDPTSGTITAKALLPNEDGSLWPGQYVDVEIELGRHEHAVTVPLAAVQPGQDGPFVYVVGADGKVAVRKVVTGETHGDVVVVDKGIEPGEHVVIEGQQRLRDGTRVAEKVTGAGGTGTKQGAGA</sequence>
<evidence type="ECO:0000256" key="1">
    <source>
        <dbReference type="ARBA" id="ARBA00004236"/>
    </source>
</evidence>
<keyword evidence="3" id="KW-0813">Transport</keyword>
<dbReference type="Gene3D" id="2.40.420.20">
    <property type="match status" value="1"/>
</dbReference>
<dbReference type="Pfam" id="PF25944">
    <property type="entry name" value="Beta-barrel_RND"/>
    <property type="match status" value="1"/>
</dbReference>
<reference evidence="12 13" key="1">
    <citation type="submission" date="2024-01" db="EMBL/GenBank/DDBJ databases">
        <title>Multi-omics insights into the function and evolution of sodium benzoate biodegradation pathways in Benzoatithermus flavus gen. nov., sp. nov. from hot spring.</title>
        <authorList>
            <person name="Hu C.-J."/>
            <person name="Li W.-J."/>
        </authorList>
    </citation>
    <scope>NUCLEOTIDE SEQUENCE [LARGE SCALE GENOMIC DNA]</scope>
    <source>
        <strain evidence="12 13">SYSU G07066</strain>
    </source>
</reference>
<dbReference type="Proteomes" id="UP001375743">
    <property type="component" value="Unassembled WGS sequence"/>
</dbReference>
<dbReference type="Pfam" id="PF25967">
    <property type="entry name" value="RND-MFP_C"/>
    <property type="match status" value="1"/>
</dbReference>
<keyword evidence="4" id="KW-1003">Cell membrane</keyword>
<dbReference type="SUPFAM" id="SSF111369">
    <property type="entry name" value="HlyD-like secretion proteins"/>
    <property type="match status" value="1"/>
</dbReference>
<evidence type="ECO:0000256" key="5">
    <source>
        <dbReference type="ARBA" id="ARBA00022519"/>
    </source>
</evidence>
<evidence type="ECO:0000313" key="13">
    <source>
        <dbReference type="Proteomes" id="UP001375743"/>
    </source>
</evidence>
<feature type="domain" description="Multidrug resistance protein MdtA-like beta-barrel" evidence="10">
    <location>
        <begin position="223"/>
        <end position="305"/>
    </location>
</feature>
<dbReference type="NCBIfam" id="TIGR01730">
    <property type="entry name" value="RND_mfp"/>
    <property type="match status" value="1"/>
</dbReference>
<dbReference type="EMBL" id="JBBLZC010000032">
    <property type="protein sequence ID" value="MEK0085651.1"/>
    <property type="molecule type" value="Genomic_DNA"/>
</dbReference>
<evidence type="ECO:0000256" key="6">
    <source>
        <dbReference type="ARBA" id="ARBA00023136"/>
    </source>
</evidence>
<comment type="similarity">
    <text evidence="2">Belongs to the membrane fusion protein (MFP) (TC 8.A.1) family.</text>
</comment>
<evidence type="ECO:0000259" key="11">
    <source>
        <dbReference type="Pfam" id="PF25967"/>
    </source>
</evidence>
<comment type="subcellular location">
    <subcellularLocation>
        <location evidence="1">Cell membrane</location>
    </subcellularLocation>
</comment>
<dbReference type="Gene3D" id="2.40.30.170">
    <property type="match status" value="1"/>
</dbReference>
<protein>
    <submittedName>
        <fullName evidence="12">Efflux RND transporter periplasmic adaptor subunit</fullName>
    </submittedName>
</protein>
<dbReference type="Gene3D" id="1.10.287.470">
    <property type="entry name" value="Helix hairpin bin"/>
    <property type="match status" value="1"/>
</dbReference>
<evidence type="ECO:0000256" key="7">
    <source>
        <dbReference type="SAM" id="Coils"/>
    </source>
</evidence>
<evidence type="ECO:0000256" key="2">
    <source>
        <dbReference type="ARBA" id="ARBA00009477"/>
    </source>
</evidence>
<dbReference type="InterPro" id="IPR058624">
    <property type="entry name" value="MdtA-like_HH"/>
</dbReference>
<comment type="caution">
    <text evidence="12">The sequence shown here is derived from an EMBL/GenBank/DDBJ whole genome shotgun (WGS) entry which is preliminary data.</text>
</comment>
<dbReference type="Pfam" id="PF25876">
    <property type="entry name" value="HH_MFP_RND"/>
    <property type="match status" value="1"/>
</dbReference>
<dbReference type="InterPro" id="IPR006143">
    <property type="entry name" value="RND_pump_MFP"/>
</dbReference>
<evidence type="ECO:0000256" key="3">
    <source>
        <dbReference type="ARBA" id="ARBA00022448"/>
    </source>
</evidence>
<evidence type="ECO:0000259" key="10">
    <source>
        <dbReference type="Pfam" id="PF25944"/>
    </source>
</evidence>
<feature type="domain" description="Multidrug resistance protein MdtA-like C-terminal permuted SH3" evidence="11">
    <location>
        <begin position="310"/>
        <end position="370"/>
    </location>
</feature>
<keyword evidence="6" id="KW-0472">Membrane</keyword>
<name>A0ABU8XXM5_9PROT</name>
<accession>A0ABU8XXM5</accession>
<gene>
    <name evidence="12" type="ORF">U1T56_21070</name>
</gene>
<evidence type="ECO:0000256" key="4">
    <source>
        <dbReference type="ARBA" id="ARBA00022475"/>
    </source>
</evidence>
<dbReference type="InterPro" id="IPR058625">
    <property type="entry name" value="MdtA-like_BSH"/>
</dbReference>
<organism evidence="12 13">
    <name type="scientific">Benzoatithermus flavus</name>
    <dbReference type="NCBI Taxonomy" id="3108223"/>
    <lineage>
        <taxon>Bacteria</taxon>
        <taxon>Pseudomonadati</taxon>
        <taxon>Pseudomonadota</taxon>
        <taxon>Alphaproteobacteria</taxon>
        <taxon>Geminicoccales</taxon>
        <taxon>Geminicoccaceae</taxon>
        <taxon>Benzoatithermus</taxon>
    </lineage>
</organism>
<keyword evidence="13" id="KW-1185">Reference proteome</keyword>
<dbReference type="InterPro" id="IPR058627">
    <property type="entry name" value="MdtA-like_C"/>
</dbReference>
<dbReference type="Gene3D" id="2.40.50.100">
    <property type="match status" value="1"/>
</dbReference>
<evidence type="ECO:0000259" key="8">
    <source>
        <dbReference type="Pfam" id="PF25876"/>
    </source>
</evidence>
<evidence type="ECO:0000313" key="12">
    <source>
        <dbReference type="EMBL" id="MEK0085651.1"/>
    </source>
</evidence>
<dbReference type="PANTHER" id="PTHR30469:SF36">
    <property type="entry name" value="BLL3903 PROTEIN"/>
    <property type="match status" value="1"/>
</dbReference>
<keyword evidence="7" id="KW-0175">Coiled coil</keyword>
<proteinExistence type="inferred from homology"/>
<evidence type="ECO:0000259" key="9">
    <source>
        <dbReference type="Pfam" id="PF25917"/>
    </source>
</evidence>
<dbReference type="Pfam" id="PF25917">
    <property type="entry name" value="BSH_RND"/>
    <property type="match status" value="1"/>
</dbReference>
<dbReference type="RefSeq" id="WP_418161501.1">
    <property type="nucleotide sequence ID" value="NZ_JBBLZC010000032.1"/>
</dbReference>
<feature type="domain" description="Multidrug resistance protein MdtA-like barrel-sandwich hybrid" evidence="9">
    <location>
        <begin position="76"/>
        <end position="211"/>
    </location>
</feature>
<dbReference type="PANTHER" id="PTHR30469">
    <property type="entry name" value="MULTIDRUG RESISTANCE PROTEIN MDTA"/>
    <property type="match status" value="1"/>
</dbReference>
<feature type="domain" description="Multidrug resistance protein MdtA-like alpha-helical hairpin" evidence="8">
    <location>
        <begin position="118"/>
        <end position="185"/>
    </location>
</feature>
<dbReference type="InterPro" id="IPR058626">
    <property type="entry name" value="MdtA-like_b-barrel"/>
</dbReference>
<keyword evidence="5" id="KW-0997">Cell inner membrane</keyword>
<feature type="coiled-coil region" evidence="7">
    <location>
        <begin position="123"/>
        <end position="174"/>
    </location>
</feature>